<reference evidence="2 3" key="1">
    <citation type="submission" date="2018-12" db="EMBL/GenBank/DDBJ databases">
        <authorList>
            <consortium name="Pathogen Informatics"/>
        </authorList>
    </citation>
    <scope>NUCLEOTIDE SEQUENCE [LARGE SCALE GENOMIC DNA]</scope>
    <source>
        <strain evidence="2 3">NCTC10437</strain>
    </source>
</reference>
<gene>
    <name evidence="2" type="ORF">NCTC10437_03740</name>
</gene>
<dbReference type="KEGG" id="mauu:NCTC10437_03740"/>
<sequence>MKPALELTSVPAWATAPTRPPADTSGRYWTVVAFGDAGAEVARAWTAEIAATGRESGLRVHAVDDGGDEQARAALRADLAEARVGWRLMMAGPASACLRLRADAVDAGVADDEMTVASTDVGQRAVHCAHCRAVTSGAIQLEDVVPCAGCGRKLFVYYHVSRRQGLHLGFMVDAEGQEAS</sequence>
<organism evidence="2 3">
    <name type="scientific">Mycolicibacterium aurum</name>
    <name type="common">Mycobacterium aurum</name>
    <dbReference type="NCBI Taxonomy" id="1791"/>
    <lineage>
        <taxon>Bacteria</taxon>
        <taxon>Bacillati</taxon>
        <taxon>Actinomycetota</taxon>
        <taxon>Actinomycetes</taxon>
        <taxon>Mycobacteriales</taxon>
        <taxon>Mycobacteriaceae</taxon>
        <taxon>Mycolicibacterium</taxon>
    </lineage>
</organism>
<dbReference type="STRING" id="1791.GCA_001049355_02226"/>
<dbReference type="NCBIfam" id="NF041259">
    <property type="entry name" value="mono_DmmA_fam"/>
    <property type="match status" value="1"/>
</dbReference>
<keyword evidence="3" id="KW-1185">Reference proteome</keyword>
<dbReference type="OrthoDB" id="3579011at2"/>
<dbReference type="Pfam" id="PF22289">
    <property type="entry name" value="DmmA-like_C"/>
    <property type="match status" value="1"/>
</dbReference>
<evidence type="ECO:0000313" key="3">
    <source>
        <dbReference type="Proteomes" id="UP000279306"/>
    </source>
</evidence>
<proteinExistence type="predicted"/>
<accession>A0A448IW95</accession>
<feature type="domain" description="Dimethylamine monooxygenase subunit DmmA-like C-terminal" evidence="1">
    <location>
        <begin position="126"/>
        <end position="169"/>
    </location>
</feature>
<dbReference type="EMBL" id="LR134356">
    <property type="protein sequence ID" value="VEG56743.1"/>
    <property type="molecule type" value="Genomic_DNA"/>
</dbReference>
<name>A0A448IW95_MYCAU</name>
<dbReference type="RefSeq" id="WP_048632159.1">
    <property type="nucleotide sequence ID" value="NZ_CVQQ01000005.1"/>
</dbReference>
<evidence type="ECO:0000313" key="2">
    <source>
        <dbReference type="EMBL" id="VEG56743.1"/>
    </source>
</evidence>
<dbReference type="Proteomes" id="UP000279306">
    <property type="component" value="Chromosome"/>
</dbReference>
<evidence type="ECO:0000259" key="1">
    <source>
        <dbReference type="Pfam" id="PF22289"/>
    </source>
</evidence>
<protein>
    <recommendedName>
        <fullName evidence="1">Dimethylamine monooxygenase subunit DmmA-like C-terminal domain-containing protein</fullName>
    </recommendedName>
</protein>
<dbReference type="InterPro" id="IPR048037">
    <property type="entry name" value="DmmA-like_C"/>
</dbReference>
<dbReference type="AlphaFoldDB" id="A0A448IW95"/>